<dbReference type="RefSeq" id="WP_091111860.1">
    <property type="nucleotide sequence ID" value="NZ_BKAF01000006.1"/>
</dbReference>
<dbReference type="STRING" id="1005945.SAMN05216561_10596"/>
<protein>
    <submittedName>
        <fullName evidence="2">Uncharacterized protein</fullName>
    </submittedName>
</protein>
<dbReference type="EMBL" id="FOQG01000005">
    <property type="protein sequence ID" value="SFI13355.1"/>
    <property type="molecule type" value="Genomic_DNA"/>
</dbReference>
<dbReference type="Proteomes" id="UP000198649">
    <property type="component" value="Unassembled WGS sequence"/>
</dbReference>
<name>A0A1I3FQ58_9ACTN</name>
<accession>A0A1I3FQ58</accession>
<proteinExistence type="predicted"/>
<organism evidence="2 3">
    <name type="scientific">Nocardioides psychrotolerans</name>
    <dbReference type="NCBI Taxonomy" id="1005945"/>
    <lineage>
        <taxon>Bacteria</taxon>
        <taxon>Bacillati</taxon>
        <taxon>Actinomycetota</taxon>
        <taxon>Actinomycetes</taxon>
        <taxon>Propionibacteriales</taxon>
        <taxon>Nocardioidaceae</taxon>
        <taxon>Nocardioides</taxon>
    </lineage>
</organism>
<reference evidence="2 3" key="1">
    <citation type="submission" date="2016-10" db="EMBL/GenBank/DDBJ databases">
        <authorList>
            <person name="de Groot N.N."/>
        </authorList>
    </citation>
    <scope>NUCLEOTIDE SEQUENCE [LARGE SCALE GENOMIC DNA]</scope>
    <source>
        <strain evidence="2 3">CGMCC 1.11156</strain>
    </source>
</reference>
<sequence length="199" mass="21251">MSHTPRLAPRLARRLARRHGSPLAAATVVALAVGLACVAAPASAESTAANDPADATASLTDIRRVTVNHGPEQVITKVRFTDLVRSSDAGPSGMTVFFDSRPGRKGPELRFDTGLQEGTDYQVTRTKGWAQSGDRLTCPASLRLKWAEDVAVVRVSRECLGDPAKVRVAVKMVDLFDGSHPVTDWLGNPRSFTSYVAAG</sequence>
<feature type="chain" id="PRO_5011716182" evidence="1">
    <location>
        <begin position="45"/>
        <end position="199"/>
    </location>
</feature>
<feature type="signal peptide" evidence="1">
    <location>
        <begin position="1"/>
        <end position="44"/>
    </location>
</feature>
<evidence type="ECO:0000313" key="2">
    <source>
        <dbReference type="EMBL" id="SFI13355.1"/>
    </source>
</evidence>
<keyword evidence="3" id="KW-1185">Reference proteome</keyword>
<evidence type="ECO:0000256" key="1">
    <source>
        <dbReference type="SAM" id="SignalP"/>
    </source>
</evidence>
<dbReference type="OrthoDB" id="3780846at2"/>
<keyword evidence="1" id="KW-0732">Signal</keyword>
<dbReference type="AlphaFoldDB" id="A0A1I3FQ58"/>
<gene>
    <name evidence="2" type="ORF">SAMN05216561_10596</name>
</gene>
<evidence type="ECO:0000313" key="3">
    <source>
        <dbReference type="Proteomes" id="UP000198649"/>
    </source>
</evidence>